<dbReference type="eggNOG" id="COG0791">
    <property type="taxonomic scope" value="Bacteria"/>
</dbReference>
<dbReference type="InterPro" id="IPR013517">
    <property type="entry name" value="FG-GAP"/>
</dbReference>
<dbReference type="PROSITE" id="PS51935">
    <property type="entry name" value="NLPC_P60"/>
    <property type="match status" value="1"/>
</dbReference>
<dbReference type="InterPro" id="IPR028994">
    <property type="entry name" value="Integrin_alpha_N"/>
</dbReference>
<accession>R4K5E1</accession>
<evidence type="ECO:0000259" key="7">
    <source>
        <dbReference type="PROSITE" id="PS51935"/>
    </source>
</evidence>
<dbReference type="Pfam" id="PF00877">
    <property type="entry name" value="NLPC_P60"/>
    <property type="match status" value="1"/>
</dbReference>
<dbReference type="InterPro" id="IPR051202">
    <property type="entry name" value="Peptidase_C40"/>
</dbReference>
<dbReference type="Gene3D" id="2.130.10.130">
    <property type="entry name" value="Integrin alpha, N-terminal"/>
    <property type="match status" value="1"/>
</dbReference>
<protein>
    <submittedName>
        <fullName evidence="8">Cell wall-associated hydrolase, invasion-associated protein</fullName>
    </submittedName>
</protein>
<evidence type="ECO:0000313" key="9">
    <source>
        <dbReference type="Proteomes" id="UP000013523"/>
    </source>
</evidence>
<dbReference type="KEGG" id="cpas:Clopa_0709"/>
<keyword evidence="3 6" id="KW-0732">Signal</keyword>
<dbReference type="PANTHER" id="PTHR47053">
    <property type="entry name" value="MUREIN DD-ENDOPEPTIDASE MEPH-RELATED"/>
    <property type="match status" value="1"/>
</dbReference>
<keyword evidence="2" id="KW-0645">Protease</keyword>
<dbReference type="EMBL" id="CP003261">
    <property type="protein sequence ID" value="AGK95749.1"/>
    <property type="molecule type" value="Genomic_DNA"/>
</dbReference>
<evidence type="ECO:0000256" key="5">
    <source>
        <dbReference type="ARBA" id="ARBA00022807"/>
    </source>
</evidence>
<evidence type="ECO:0000256" key="2">
    <source>
        <dbReference type="ARBA" id="ARBA00022670"/>
    </source>
</evidence>
<dbReference type="Pfam" id="PF13517">
    <property type="entry name" value="FG-GAP_3"/>
    <property type="match status" value="1"/>
</dbReference>
<dbReference type="OrthoDB" id="9808890at2"/>
<organism evidence="8 9">
    <name type="scientific">Clostridium pasteurianum BC1</name>
    <dbReference type="NCBI Taxonomy" id="86416"/>
    <lineage>
        <taxon>Bacteria</taxon>
        <taxon>Bacillati</taxon>
        <taxon>Bacillota</taxon>
        <taxon>Clostridia</taxon>
        <taxon>Eubacteriales</taxon>
        <taxon>Clostridiaceae</taxon>
        <taxon>Clostridium</taxon>
    </lineage>
</organism>
<dbReference type="STRING" id="86416.Clopa_0709"/>
<keyword evidence="9" id="KW-1185">Reference proteome</keyword>
<dbReference type="PATRIC" id="fig|86416.3.peg.697"/>
<evidence type="ECO:0000256" key="3">
    <source>
        <dbReference type="ARBA" id="ARBA00022729"/>
    </source>
</evidence>
<evidence type="ECO:0000256" key="6">
    <source>
        <dbReference type="SAM" id="SignalP"/>
    </source>
</evidence>
<feature type="chain" id="PRO_5004374495" evidence="6">
    <location>
        <begin position="28"/>
        <end position="436"/>
    </location>
</feature>
<keyword evidence="5" id="KW-0788">Thiol protease</keyword>
<reference evidence="8 9" key="1">
    <citation type="submission" date="2012-01" db="EMBL/GenBank/DDBJ databases">
        <title>Complete sequence of chromosome of Clostridium pasteurianum BC1.</title>
        <authorList>
            <consortium name="US DOE Joint Genome Institute"/>
            <person name="Lucas S."/>
            <person name="Han J."/>
            <person name="Lapidus A."/>
            <person name="Cheng J.-F."/>
            <person name="Goodwin L."/>
            <person name="Pitluck S."/>
            <person name="Peters L."/>
            <person name="Mikhailova N."/>
            <person name="Teshima H."/>
            <person name="Detter J.C."/>
            <person name="Han C."/>
            <person name="Tapia R."/>
            <person name="Land M."/>
            <person name="Hauser L."/>
            <person name="Kyrpides N."/>
            <person name="Ivanova N."/>
            <person name="Pagani I."/>
            <person name="Dunn J."/>
            <person name="Taghavi S."/>
            <person name="Francis A."/>
            <person name="van der Lelie D."/>
            <person name="Woyke T."/>
        </authorList>
    </citation>
    <scope>NUCLEOTIDE SEQUENCE [LARGE SCALE GENOMIC DNA]</scope>
    <source>
        <strain evidence="8 9">BC1</strain>
    </source>
</reference>
<dbReference type="SUPFAM" id="SSF69318">
    <property type="entry name" value="Integrin alpha N-terminal domain"/>
    <property type="match status" value="1"/>
</dbReference>
<proteinExistence type="inferred from homology"/>
<dbReference type="Proteomes" id="UP000013523">
    <property type="component" value="Chromosome"/>
</dbReference>
<keyword evidence="4 8" id="KW-0378">Hydrolase</keyword>
<evidence type="ECO:0000256" key="4">
    <source>
        <dbReference type="ARBA" id="ARBA00022801"/>
    </source>
</evidence>
<evidence type="ECO:0000256" key="1">
    <source>
        <dbReference type="ARBA" id="ARBA00007074"/>
    </source>
</evidence>
<name>R4K5E1_CLOPA</name>
<gene>
    <name evidence="8" type="ORF">Clopa_0709</name>
</gene>
<dbReference type="eggNOG" id="COG3772">
    <property type="taxonomic scope" value="Bacteria"/>
</dbReference>
<feature type="signal peptide" evidence="6">
    <location>
        <begin position="1"/>
        <end position="27"/>
    </location>
</feature>
<dbReference type="InterPro" id="IPR000064">
    <property type="entry name" value="NLP_P60_dom"/>
</dbReference>
<dbReference type="HOGENOM" id="CLU_628076_0_0_9"/>
<dbReference type="GO" id="GO:0006508">
    <property type="term" value="P:proteolysis"/>
    <property type="evidence" value="ECO:0007669"/>
    <property type="project" value="UniProtKB-KW"/>
</dbReference>
<dbReference type="PANTHER" id="PTHR47053:SF1">
    <property type="entry name" value="MUREIN DD-ENDOPEPTIDASE MEPH-RELATED"/>
    <property type="match status" value="1"/>
</dbReference>
<sequence length="436" mass="48377">MIKIKKIFWGSAISIVLILFSGNKVHAADDSIIWKLHTATALEKTDSNWSFDMGDYNKDGKPHLYVIKKLGQTSTEVHILNDSNNYQSFLLHTGTALQRTDGNWEFKVGDYNGDGIPDLYCITTQGRTSTEVHILDGRTNFQTFLLHAAIPIERNNNNYDFELGDYNHDGKLDLYCIKRQGATSTEVHILNGSNNYQSFLLHTATALVKTDTNWDFGVNDYNNDGTLDLYIIKKQGASSTEVHILNGQNNFQSFILHTATPLEKTDVNSQFIIESGILNVYDIKKQGAVSTEVHEFGYSNQSAITNQPLASNQSDLGDQIVNYAKKFIGLPYVYGGSTPAGFDCSGFVQYVYANNGAYNVQLPRTTYDQINAGTAVDKSNLRPGDLVFFGSESAPYHVGIYVGSDQFIESPNTGAAVRISTLSTRTDFCAARRIIK</sequence>
<dbReference type="AlphaFoldDB" id="R4K5E1"/>
<dbReference type="GO" id="GO:0008234">
    <property type="term" value="F:cysteine-type peptidase activity"/>
    <property type="evidence" value="ECO:0007669"/>
    <property type="project" value="UniProtKB-KW"/>
</dbReference>
<dbReference type="RefSeq" id="WP_015614075.1">
    <property type="nucleotide sequence ID" value="NC_021182.1"/>
</dbReference>
<feature type="domain" description="NlpC/P60" evidence="7">
    <location>
        <begin position="314"/>
        <end position="436"/>
    </location>
</feature>
<comment type="similarity">
    <text evidence="1">Belongs to the peptidase C40 family.</text>
</comment>
<dbReference type="InterPro" id="IPR038765">
    <property type="entry name" value="Papain-like_cys_pep_sf"/>
</dbReference>
<dbReference type="SUPFAM" id="SSF54001">
    <property type="entry name" value="Cysteine proteinases"/>
    <property type="match status" value="1"/>
</dbReference>
<dbReference type="Gene3D" id="3.90.1720.10">
    <property type="entry name" value="endopeptidase domain like (from Nostoc punctiforme)"/>
    <property type="match status" value="1"/>
</dbReference>
<evidence type="ECO:0000313" key="8">
    <source>
        <dbReference type="EMBL" id="AGK95749.1"/>
    </source>
</evidence>